<evidence type="ECO:0000313" key="1">
    <source>
        <dbReference type="EMBL" id="OLP75340.1"/>
    </source>
</evidence>
<keyword evidence="2" id="KW-1185">Reference proteome</keyword>
<dbReference type="AlphaFoldDB" id="A0A1Q9BXN1"/>
<name>A0A1Q9BXN1_SYMMI</name>
<sequence>MNEKRTLSSTDDLPAKRRFRADVLDLTINADISGQRAARLLQNASLAGTENIADLATVPIGKNSARDLIRKCFRNTKWPDTYELQVPALNPATDATQLMTLSILLPHELLSAVLKVNKMEQLMTNQQAALAHRPDLQDHLARAAQLLDVDPSNTVIAGIWVDSVPFNSDRSQSLETVSLSLVGEGTLRREALTSMGFLVRQRAEGKMISAIFSIPLFGPQNCKIDFLHVCDLGTTSDFLGSLLYFLMEFVVSGNSRREKCVTLFREIDAFYRANNSENRLPKLVPTMLRAELHGKLKSPKLRAKAGEARVLVPCAVQLAEKFLDTSVPAQNTMIHACHRLNSMYSCLSEHHWLPERFQQASREFLLLMSGLESHFEDLKLFRIKPKAHLLMELAVDDVNPSKHWTYRDESFGHSLALLARRRGGQFSMKAVSNAVLKRFLAGNQLLRLDE</sequence>
<protein>
    <submittedName>
        <fullName evidence="1">Uncharacterized protein</fullName>
    </submittedName>
</protein>
<organism evidence="1 2">
    <name type="scientific">Symbiodinium microadriaticum</name>
    <name type="common">Dinoflagellate</name>
    <name type="synonym">Zooxanthella microadriatica</name>
    <dbReference type="NCBI Taxonomy" id="2951"/>
    <lineage>
        <taxon>Eukaryota</taxon>
        <taxon>Sar</taxon>
        <taxon>Alveolata</taxon>
        <taxon>Dinophyceae</taxon>
        <taxon>Suessiales</taxon>
        <taxon>Symbiodiniaceae</taxon>
        <taxon>Symbiodinium</taxon>
    </lineage>
</organism>
<comment type="caution">
    <text evidence="1">The sequence shown here is derived from an EMBL/GenBank/DDBJ whole genome shotgun (WGS) entry which is preliminary data.</text>
</comment>
<evidence type="ECO:0000313" key="2">
    <source>
        <dbReference type="Proteomes" id="UP000186817"/>
    </source>
</evidence>
<reference evidence="1 2" key="1">
    <citation type="submission" date="2016-02" db="EMBL/GenBank/DDBJ databases">
        <title>Genome analysis of coral dinoflagellate symbionts highlights evolutionary adaptations to a symbiotic lifestyle.</title>
        <authorList>
            <person name="Aranda M."/>
            <person name="Li Y."/>
            <person name="Liew Y.J."/>
            <person name="Baumgarten S."/>
            <person name="Simakov O."/>
            <person name="Wilson M."/>
            <person name="Piel J."/>
            <person name="Ashoor H."/>
            <person name="Bougouffa S."/>
            <person name="Bajic V.B."/>
            <person name="Ryu T."/>
            <person name="Ravasi T."/>
            <person name="Bayer T."/>
            <person name="Micklem G."/>
            <person name="Kim H."/>
            <person name="Bhak J."/>
            <person name="Lajeunesse T.C."/>
            <person name="Voolstra C.R."/>
        </authorList>
    </citation>
    <scope>NUCLEOTIDE SEQUENCE [LARGE SCALE GENOMIC DNA]</scope>
    <source>
        <strain evidence="1 2">CCMP2467</strain>
    </source>
</reference>
<dbReference type="Proteomes" id="UP000186817">
    <property type="component" value="Unassembled WGS sequence"/>
</dbReference>
<accession>A0A1Q9BXN1</accession>
<proteinExistence type="predicted"/>
<dbReference type="EMBL" id="LSRX01002566">
    <property type="protein sequence ID" value="OLP75340.1"/>
    <property type="molecule type" value="Genomic_DNA"/>
</dbReference>
<gene>
    <name evidence="1" type="ORF">AK812_SmicGene44880</name>
</gene>
<dbReference type="OrthoDB" id="412977at2759"/>